<dbReference type="AlphaFoldDB" id="A0A0B2PCR3"/>
<sequence length="71" mass="7791">MAGEQGDRFSSITIPLLDDEKLHQVNGSDEALVAKTCDLHTPHVDNTSFFKTCFHLINALSALPFGPVLEH</sequence>
<proteinExistence type="predicted"/>
<accession>A0A0B2PCR3</accession>
<reference evidence="1" key="1">
    <citation type="submission" date="2014-07" db="EMBL/GenBank/DDBJ databases">
        <title>Identification of a novel salt tolerance gene in wild soybean by whole-genome sequencing.</title>
        <authorList>
            <person name="Lam H.-M."/>
            <person name="Qi X."/>
            <person name="Li M.-W."/>
            <person name="Liu X."/>
            <person name="Xie M."/>
            <person name="Ni M."/>
            <person name="Xu X."/>
        </authorList>
    </citation>
    <scope>NUCLEOTIDE SEQUENCE [LARGE SCALE GENOMIC DNA]</scope>
    <source>
        <tissue evidence="1">Root</tissue>
    </source>
</reference>
<organism evidence="1">
    <name type="scientific">Glycine soja</name>
    <name type="common">Wild soybean</name>
    <dbReference type="NCBI Taxonomy" id="3848"/>
    <lineage>
        <taxon>Eukaryota</taxon>
        <taxon>Viridiplantae</taxon>
        <taxon>Streptophyta</taxon>
        <taxon>Embryophyta</taxon>
        <taxon>Tracheophyta</taxon>
        <taxon>Spermatophyta</taxon>
        <taxon>Magnoliopsida</taxon>
        <taxon>eudicotyledons</taxon>
        <taxon>Gunneridae</taxon>
        <taxon>Pentapetalae</taxon>
        <taxon>rosids</taxon>
        <taxon>fabids</taxon>
        <taxon>Fabales</taxon>
        <taxon>Fabaceae</taxon>
        <taxon>Papilionoideae</taxon>
        <taxon>50 kb inversion clade</taxon>
        <taxon>NPAAA clade</taxon>
        <taxon>indigoferoid/millettioid clade</taxon>
        <taxon>Phaseoleae</taxon>
        <taxon>Glycine</taxon>
        <taxon>Glycine subgen. Soja</taxon>
    </lineage>
</organism>
<gene>
    <name evidence="1" type="ORF">glysoja_048071</name>
</gene>
<dbReference type="Proteomes" id="UP000053555">
    <property type="component" value="Unassembled WGS sequence"/>
</dbReference>
<protein>
    <submittedName>
        <fullName evidence="1">Uncharacterized protein</fullName>
    </submittedName>
</protein>
<name>A0A0B2PCR3_GLYSO</name>
<dbReference type="EMBL" id="KN667276">
    <property type="protein sequence ID" value="KHN07111.1"/>
    <property type="molecule type" value="Genomic_DNA"/>
</dbReference>
<evidence type="ECO:0000313" key="1">
    <source>
        <dbReference type="EMBL" id="KHN07111.1"/>
    </source>
</evidence>